<protein>
    <recommendedName>
        <fullName evidence="1">Methylmalonyl-CoA mutase alpha/beta chain catalytic domain-containing protein</fullName>
    </recommendedName>
</protein>
<dbReference type="SUPFAM" id="SSF51703">
    <property type="entry name" value="Cobalamin (vitamin B12)-dependent enzymes"/>
    <property type="match status" value="1"/>
</dbReference>
<dbReference type="GO" id="GO:0031419">
    <property type="term" value="F:cobalamin binding"/>
    <property type="evidence" value="ECO:0007669"/>
    <property type="project" value="InterPro"/>
</dbReference>
<dbReference type="InterPro" id="IPR016176">
    <property type="entry name" value="Cbl-dep_enz_cat"/>
</dbReference>
<proteinExistence type="predicted"/>
<dbReference type="AlphaFoldDB" id="X1B334"/>
<sequence>EYLTSKLEEKALEYIERIDKMGGISNAIEKGYIQSEIQNNAYKDQKRIDKGITQVIGVNTYCTEEDCKIDTFKHDIDEEQKIISSLNELKKNRNENQVKAKLTELKEVAKTSKNIMPIMIEVVKTYATIEEICGVLREVFGEYRSSQVF</sequence>
<feature type="domain" description="Methylmalonyl-CoA mutase alpha/beta chain catalytic" evidence="1">
    <location>
        <begin position="1"/>
        <end position="142"/>
    </location>
</feature>
<dbReference type="InterPro" id="IPR006099">
    <property type="entry name" value="MeMalonylCoA_mutase_a/b_cat"/>
</dbReference>
<dbReference type="GO" id="GO:0016866">
    <property type="term" value="F:intramolecular transferase activity"/>
    <property type="evidence" value="ECO:0007669"/>
    <property type="project" value="InterPro"/>
</dbReference>
<evidence type="ECO:0000259" key="1">
    <source>
        <dbReference type="Pfam" id="PF01642"/>
    </source>
</evidence>
<dbReference type="Gene3D" id="3.20.20.240">
    <property type="entry name" value="Methylmalonyl-CoA mutase"/>
    <property type="match status" value="1"/>
</dbReference>
<dbReference type="PANTHER" id="PTHR48101:SF1">
    <property type="entry name" value="METHYLMALONYL-COA MUTASE, LARGE SUBUNIT"/>
    <property type="match status" value="1"/>
</dbReference>
<feature type="non-terminal residue" evidence="2">
    <location>
        <position position="1"/>
    </location>
</feature>
<accession>X1B334</accession>
<reference evidence="2" key="1">
    <citation type="journal article" date="2014" name="Front. Microbiol.">
        <title>High frequency of phylogenetically diverse reductive dehalogenase-homologous genes in deep subseafloor sedimentary metagenomes.</title>
        <authorList>
            <person name="Kawai M."/>
            <person name="Futagami T."/>
            <person name="Toyoda A."/>
            <person name="Takaki Y."/>
            <person name="Nishi S."/>
            <person name="Hori S."/>
            <person name="Arai W."/>
            <person name="Tsubouchi T."/>
            <person name="Morono Y."/>
            <person name="Uchiyama I."/>
            <person name="Ito T."/>
            <person name="Fujiyama A."/>
            <person name="Inagaki F."/>
            <person name="Takami H."/>
        </authorList>
    </citation>
    <scope>NUCLEOTIDE SEQUENCE</scope>
    <source>
        <strain evidence="2">Expedition CK06-06</strain>
    </source>
</reference>
<comment type="caution">
    <text evidence="2">The sequence shown here is derived from an EMBL/GenBank/DDBJ whole genome shotgun (WGS) entry which is preliminary data.</text>
</comment>
<dbReference type="PANTHER" id="PTHR48101">
    <property type="entry name" value="METHYLMALONYL-COA MUTASE, MITOCHONDRIAL-RELATED"/>
    <property type="match status" value="1"/>
</dbReference>
<evidence type="ECO:0000313" key="2">
    <source>
        <dbReference type="EMBL" id="GAG75732.1"/>
    </source>
</evidence>
<organism evidence="2">
    <name type="scientific">marine sediment metagenome</name>
    <dbReference type="NCBI Taxonomy" id="412755"/>
    <lineage>
        <taxon>unclassified sequences</taxon>
        <taxon>metagenomes</taxon>
        <taxon>ecological metagenomes</taxon>
    </lineage>
</organism>
<gene>
    <name evidence="2" type="ORF">S01H4_34984</name>
</gene>
<dbReference type="Pfam" id="PF01642">
    <property type="entry name" value="MM_CoA_mutase"/>
    <property type="match status" value="1"/>
</dbReference>
<name>X1B334_9ZZZZ</name>
<dbReference type="EMBL" id="BART01018548">
    <property type="protein sequence ID" value="GAG75732.1"/>
    <property type="molecule type" value="Genomic_DNA"/>
</dbReference>